<gene>
    <name evidence="3" type="ORF">GCM10007205_22580</name>
</gene>
<organism evidence="3 4">
    <name type="scientific">Oxalicibacterium flavum</name>
    <dbReference type="NCBI Taxonomy" id="179467"/>
    <lineage>
        <taxon>Bacteria</taxon>
        <taxon>Pseudomonadati</taxon>
        <taxon>Pseudomonadota</taxon>
        <taxon>Betaproteobacteria</taxon>
        <taxon>Burkholderiales</taxon>
        <taxon>Oxalobacteraceae</taxon>
        <taxon>Oxalicibacterium</taxon>
    </lineage>
</organism>
<accession>A0A8J2UMN5</accession>
<name>A0A8J2UMN5_9BURK</name>
<sequence>MQTPEINTTEEERVSSPTVITMRTAEIAVAVILGLASACTIWSNYQLGAGWGGYGPEPGYFPLRLGVVVLIAAVFVVFHAIRENNQDAFLEIEQAKLVAVILVPLMIFIATIGFLGIYVASVLFIAAFMLFLGKFPWWKCVLVSVVMMAVFFYVFEIQFKVPLPKGPLEAMFGY</sequence>
<dbReference type="Pfam" id="PF07331">
    <property type="entry name" value="TctB"/>
    <property type="match status" value="1"/>
</dbReference>
<evidence type="ECO:0000313" key="4">
    <source>
        <dbReference type="Proteomes" id="UP000620266"/>
    </source>
</evidence>
<reference evidence="3" key="2">
    <citation type="submission" date="2020-09" db="EMBL/GenBank/DDBJ databases">
        <authorList>
            <person name="Sun Q."/>
            <person name="Sedlacek I."/>
        </authorList>
    </citation>
    <scope>NUCLEOTIDE SEQUENCE</scope>
    <source>
        <strain evidence="3">CCM 7086</strain>
    </source>
</reference>
<feature type="domain" description="DUF1468" evidence="2">
    <location>
        <begin position="28"/>
        <end position="164"/>
    </location>
</feature>
<evidence type="ECO:0000259" key="2">
    <source>
        <dbReference type="Pfam" id="PF07331"/>
    </source>
</evidence>
<comment type="caution">
    <text evidence="3">The sequence shown here is derived from an EMBL/GenBank/DDBJ whole genome shotgun (WGS) entry which is preliminary data.</text>
</comment>
<protein>
    <submittedName>
        <fullName evidence="3">Tricarboxylate transporter</fullName>
    </submittedName>
</protein>
<dbReference type="RefSeq" id="WP_188396355.1">
    <property type="nucleotide sequence ID" value="NZ_BMCG01000004.1"/>
</dbReference>
<keyword evidence="4" id="KW-1185">Reference proteome</keyword>
<feature type="transmembrane region" description="Helical" evidence="1">
    <location>
        <begin position="63"/>
        <end position="81"/>
    </location>
</feature>
<evidence type="ECO:0000256" key="1">
    <source>
        <dbReference type="SAM" id="Phobius"/>
    </source>
</evidence>
<reference evidence="3" key="1">
    <citation type="journal article" date="2014" name="Int. J. Syst. Evol. Microbiol.">
        <title>Complete genome sequence of Corynebacterium casei LMG S-19264T (=DSM 44701T), isolated from a smear-ripened cheese.</title>
        <authorList>
            <consortium name="US DOE Joint Genome Institute (JGI-PGF)"/>
            <person name="Walter F."/>
            <person name="Albersmeier A."/>
            <person name="Kalinowski J."/>
            <person name="Ruckert C."/>
        </authorList>
    </citation>
    <scope>NUCLEOTIDE SEQUENCE</scope>
    <source>
        <strain evidence="3">CCM 7086</strain>
    </source>
</reference>
<dbReference type="Proteomes" id="UP000620266">
    <property type="component" value="Unassembled WGS sequence"/>
</dbReference>
<evidence type="ECO:0000313" key="3">
    <source>
        <dbReference type="EMBL" id="GGC13178.1"/>
    </source>
</evidence>
<feature type="transmembrane region" description="Helical" evidence="1">
    <location>
        <begin position="136"/>
        <end position="155"/>
    </location>
</feature>
<keyword evidence="1" id="KW-1133">Transmembrane helix</keyword>
<keyword evidence="1" id="KW-0472">Membrane</keyword>
<keyword evidence="1" id="KW-0812">Transmembrane</keyword>
<dbReference type="AlphaFoldDB" id="A0A8J2UMN5"/>
<dbReference type="EMBL" id="BMCG01000004">
    <property type="protein sequence ID" value="GGC13178.1"/>
    <property type="molecule type" value="Genomic_DNA"/>
</dbReference>
<dbReference type="InterPro" id="IPR009936">
    <property type="entry name" value="DUF1468"/>
</dbReference>
<feature type="transmembrane region" description="Helical" evidence="1">
    <location>
        <begin position="97"/>
        <end position="130"/>
    </location>
</feature>
<proteinExistence type="predicted"/>
<feature type="transmembrane region" description="Helical" evidence="1">
    <location>
        <begin position="25"/>
        <end position="43"/>
    </location>
</feature>